<keyword evidence="1" id="KW-0175">Coiled coil</keyword>
<evidence type="ECO:0000313" key="2">
    <source>
        <dbReference type="EMBL" id="HHR48052.1"/>
    </source>
</evidence>
<dbReference type="AlphaFoldDB" id="A0A7V5XYQ9"/>
<gene>
    <name evidence="2" type="ORF">ENV79_00175</name>
</gene>
<evidence type="ECO:0008006" key="3">
    <source>
        <dbReference type="Google" id="ProtNLM"/>
    </source>
</evidence>
<dbReference type="EMBL" id="DTHS01000001">
    <property type="protein sequence ID" value="HHR48052.1"/>
    <property type="molecule type" value="Genomic_DNA"/>
</dbReference>
<feature type="coiled-coil region" evidence="1">
    <location>
        <begin position="33"/>
        <end position="63"/>
    </location>
</feature>
<reference evidence="2" key="1">
    <citation type="journal article" date="2020" name="mSystems">
        <title>Genome- and Community-Level Interaction Insights into Carbon Utilization and Element Cycling Functions of Hydrothermarchaeota in Hydrothermal Sediment.</title>
        <authorList>
            <person name="Zhou Z."/>
            <person name="Liu Y."/>
            <person name="Xu W."/>
            <person name="Pan J."/>
            <person name="Luo Z.H."/>
            <person name="Li M."/>
        </authorList>
    </citation>
    <scope>NUCLEOTIDE SEQUENCE [LARGE SCALE GENOMIC DNA]</scope>
    <source>
        <strain evidence="2">SpSt-791</strain>
    </source>
</reference>
<accession>A0A7V5XYQ9</accession>
<name>A0A7V5XYQ9_UNCW3</name>
<sequence>MCRHFRRHCWFGPAGHIHIDLCCGVGPFRKPTKEELKEELEILKEEKAEIEKRIEELERLLREEG</sequence>
<comment type="caution">
    <text evidence="2">The sequence shown here is derived from an EMBL/GenBank/DDBJ whole genome shotgun (WGS) entry which is preliminary data.</text>
</comment>
<evidence type="ECO:0000256" key="1">
    <source>
        <dbReference type="SAM" id="Coils"/>
    </source>
</evidence>
<proteinExistence type="predicted"/>
<protein>
    <recommendedName>
        <fullName evidence="3">DUF5320 domain-containing protein</fullName>
    </recommendedName>
</protein>
<organism evidence="2">
    <name type="scientific">candidate division WOR-3 bacterium</name>
    <dbReference type="NCBI Taxonomy" id="2052148"/>
    <lineage>
        <taxon>Bacteria</taxon>
        <taxon>Bacteria division WOR-3</taxon>
    </lineage>
</organism>